<dbReference type="EMBL" id="JBHRST010000010">
    <property type="protein sequence ID" value="MFC3097794.1"/>
    <property type="molecule type" value="Genomic_DNA"/>
</dbReference>
<organism evidence="5 6">
    <name type="scientific">Alteraurantiacibacter palmitatis</name>
    <dbReference type="NCBI Taxonomy" id="2054628"/>
    <lineage>
        <taxon>Bacteria</taxon>
        <taxon>Pseudomonadati</taxon>
        <taxon>Pseudomonadota</taxon>
        <taxon>Alphaproteobacteria</taxon>
        <taxon>Sphingomonadales</taxon>
        <taxon>Erythrobacteraceae</taxon>
        <taxon>Alteraurantiacibacter</taxon>
    </lineage>
</organism>
<keyword evidence="2" id="KW-0238">DNA-binding</keyword>
<dbReference type="Gene3D" id="2.10.109.10">
    <property type="entry name" value="Umud Fragment, subunit A"/>
    <property type="match status" value="1"/>
</dbReference>
<evidence type="ECO:0000313" key="6">
    <source>
        <dbReference type="Proteomes" id="UP001595456"/>
    </source>
</evidence>
<sequence>MLGRNTTYLQQYISKGSPRKLEEDDRRKLARFFGVSEILLGAVEEKSYTDTGDWVDVPRLLVEASAGPGAAAAAETAFDAFRFSRKWLREQGLEAGKLSAVRVIGDSMEPLLREGDDLLVDTRAQPFRDGIYVLRLDGNLLVKRVTAQGAGRFSLLSQNLAYPPLSVEAQDFELLGRVVWKSGRV</sequence>
<keyword evidence="1" id="KW-0805">Transcription regulation</keyword>
<dbReference type="Proteomes" id="UP001595456">
    <property type="component" value="Unassembled WGS sequence"/>
</dbReference>
<comment type="caution">
    <text evidence="5">The sequence shown here is derived from an EMBL/GenBank/DDBJ whole genome shotgun (WGS) entry which is preliminary data.</text>
</comment>
<name>A0ABV7E4V7_9SPHN</name>
<dbReference type="PANTHER" id="PTHR40661">
    <property type="match status" value="1"/>
</dbReference>
<evidence type="ECO:0000259" key="4">
    <source>
        <dbReference type="Pfam" id="PF00717"/>
    </source>
</evidence>
<dbReference type="InterPro" id="IPR015927">
    <property type="entry name" value="Peptidase_S24_S26A/B/C"/>
</dbReference>
<evidence type="ECO:0000256" key="1">
    <source>
        <dbReference type="ARBA" id="ARBA00023015"/>
    </source>
</evidence>
<feature type="domain" description="Peptidase S24/S26A/S26B/S26C" evidence="4">
    <location>
        <begin position="62"/>
        <end position="179"/>
    </location>
</feature>
<dbReference type="InterPro" id="IPR039418">
    <property type="entry name" value="LexA-like"/>
</dbReference>
<gene>
    <name evidence="5" type="ORF">ACFODU_08265</name>
</gene>
<dbReference type="SUPFAM" id="SSF51306">
    <property type="entry name" value="LexA/Signal peptidase"/>
    <property type="match status" value="1"/>
</dbReference>
<protein>
    <submittedName>
        <fullName evidence="5">Helix-turn-helix transcriptional regulator</fullName>
    </submittedName>
</protein>
<evidence type="ECO:0000256" key="3">
    <source>
        <dbReference type="ARBA" id="ARBA00023163"/>
    </source>
</evidence>
<reference evidence="6" key="1">
    <citation type="journal article" date="2019" name="Int. J. Syst. Evol. Microbiol.">
        <title>The Global Catalogue of Microorganisms (GCM) 10K type strain sequencing project: providing services to taxonomists for standard genome sequencing and annotation.</title>
        <authorList>
            <consortium name="The Broad Institute Genomics Platform"/>
            <consortium name="The Broad Institute Genome Sequencing Center for Infectious Disease"/>
            <person name="Wu L."/>
            <person name="Ma J."/>
        </authorList>
    </citation>
    <scope>NUCLEOTIDE SEQUENCE [LARGE SCALE GENOMIC DNA]</scope>
    <source>
        <strain evidence="6">KCTC 52607</strain>
    </source>
</reference>
<accession>A0ABV7E4V7</accession>
<evidence type="ECO:0000313" key="5">
    <source>
        <dbReference type="EMBL" id="MFC3097794.1"/>
    </source>
</evidence>
<dbReference type="CDD" id="cd06529">
    <property type="entry name" value="S24_LexA-like"/>
    <property type="match status" value="1"/>
</dbReference>
<keyword evidence="3" id="KW-0804">Transcription</keyword>
<dbReference type="PANTHER" id="PTHR40661:SF3">
    <property type="entry name" value="FELS-1 PROPHAGE TRANSCRIPTIONAL REGULATOR"/>
    <property type="match status" value="1"/>
</dbReference>
<evidence type="ECO:0000256" key="2">
    <source>
        <dbReference type="ARBA" id="ARBA00023125"/>
    </source>
</evidence>
<dbReference type="Pfam" id="PF00717">
    <property type="entry name" value="Peptidase_S24"/>
    <property type="match status" value="1"/>
</dbReference>
<keyword evidence="6" id="KW-1185">Reference proteome</keyword>
<dbReference type="InterPro" id="IPR036286">
    <property type="entry name" value="LexA/Signal_pep-like_sf"/>
</dbReference>
<proteinExistence type="predicted"/>
<dbReference type="RefSeq" id="WP_377922998.1">
    <property type="nucleotide sequence ID" value="NZ_JBHRST010000010.1"/>
</dbReference>